<gene>
    <name evidence="3" type="ORF">LTR05_000367</name>
</gene>
<dbReference type="AlphaFoldDB" id="A0AAN7YDS9"/>
<comment type="caution">
    <text evidence="3">The sequence shown here is derived from an EMBL/GenBank/DDBJ whole genome shotgun (WGS) entry which is preliminary data.</text>
</comment>
<feature type="region of interest" description="Disordered" evidence="1">
    <location>
        <begin position="1"/>
        <end position="65"/>
    </location>
</feature>
<evidence type="ECO:0000313" key="3">
    <source>
        <dbReference type="EMBL" id="KAK5090197.1"/>
    </source>
</evidence>
<keyword evidence="2" id="KW-1133">Transmembrane helix</keyword>
<feature type="transmembrane region" description="Helical" evidence="2">
    <location>
        <begin position="208"/>
        <end position="229"/>
    </location>
</feature>
<organism evidence="3 4">
    <name type="scientific">Lithohypha guttulata</name>
    <dbReference type="NCBI Taxonomy" id="1690604"/>
    <lineage>
        <taxon>Eukaryota</taxon>
        <taxon>Fungi</taxon>
        <taxon>Dikarya</taxon>
        <taxon>Ascomycota</taxon>
        <taxon>Pezizomycotina</taxon>
        <taxon>Eurotiomycetes</taxon>
        <taxon>Chaetothyriomycetidae</taxon>
        <taxon>Chaetothyriales</taxon>
        <taxon>Trichomeriaceae</taxon>
        <taxon>Lithohypha</taxon>
    </lineage>
</organism>
<keyword evidence="2" id="KW-0812">Transmembrane</keyword>
<evidence type="ECO:0000256" key="2">
    <source>
        <dbReference type="SAM" id="Phobius"/>
    </source>
</evidence>
<feature type="transmembrane region" description="Helical" evidence="2">
    <location>
        <begin position="123"/>
        <end position="142"/>
    </location>
</feature>
<dbReference type="EMBL" id="JAVRRJ010000001">
    <property type="protein sequence ID" value="KAK5090197.1"/>
    <property type="molecule type" value="Genomic_DNA"/>
</dbReference>
<name>A0AAN7YDS9_9EURO</name>
<feature type="transmembrane region" description="Helical" evidence="2">
    <location>
        <begin position="320"/>
        <end position="343"/>
    </location>
</feature>
<dbReference type="Proteomes" id="UP001309876">
    <property type="component" value="Unassembled WGS sequence"/>
</dbReference>
<feature type="transmembrane region" description="Helical" evidence="2">
    <location>
        <begin position="175"/>
        <end position="196"/>
    </location>
</feature>
<accession>A0AAN7YDS9</accession>
<evidence type="ECO:0000256" key="1">
    <source>
        <dbReference type="SAM" id="MobiDB-lite"/>
    </source>
</evidence>
<keyword evidence="4" id="KW-1185">Reference proteome</keyword>
<reference evidence="3 4" key="1">
    <citation type="submission" date="2023-08" db="EMBL/GenBank/DDBJ databases">
        <title>Black Yeasts Isolated from many extreme environments.</title>
        <authorList>
            <person name="Coleine C."/>
            <person name="Stajich J.E."/>
            <person name="Selbmann L."/>
        </authorList>
    </citation>
    <scope>NUCLEOTIDE SEQUENCE [LARGE SCALE GENOMIC DNA]</scope>
    <source>
        <strain evidence="3 4">CCFEE 5910</strain>
    </source>
</reference>
<proteinExistence type="predicted"/>
<feature type="compositionally biased region" description="Polar residues" evidence="1">
    <location>
        <begin position="9"/>
        <end position="54"/>
    </location>
</feature>
<sequence length="387" mass="41650">MKSPLPKNNRFSNFRFSQTSLRSPISPRATNFGNNHEQSLSICHSDTASSSPTARGTPDPDEKGASVGVVVIDSDNARALRTLNALPEVARSPITPWQATFYRHAASTEQETTYLKHTAYLRYARVVVTVFLLGASATLTGLNSDILAQYNRTHLSPAWHLSFWPTDLDLVPTHLSLSTGVITLFLAIVTVIIIALPSPNPRTTLKTAIFAPTCVLSTILSFTTVVYSATSSPAAIFSSFISKTLTSLVSTTGPANTVGLTVNGHGTSPKRETIQSFTCTISNTARAFNKDASLLQLPTLSDKNRFVPTGFGRICSENRASLAIVVVTLCVGAIGLVVAGCTWSIERRIERLRGERDVLASRDGKVDGADVPESLVGMPEKGRDEMV</sequence>
<keyword evidence="2" id="KW-0472">Membrane</keyword>
<protein>
    <submittedName>
        <fullName evidence="3">Uncharacterized protein</fullName>
    </submittedName>
</protein>
<evidence type="ECO:0000313" key="4">
    <source>
        <dbReference type="Proteomes" id="UP001309876"/>
    </source>
</evidence>